<dbReference type="AlphaFoldDB" id="A4CJY2"/>
<dbReference type="HOGENOM" id="CLU_1776005_0_0_10"/>
<evidence type="ECO:0000313" key="3">
    <source>
        <dbReference type="Proteomes" id="UP000009049"/>
    </source>
</evidence>
<feature type="transmembrane region" description="Helical" evidence="1">
    <location>
        <begin position="65"/>
        <end position="84"/>
    </location>
</feature>
<dbReference type="STRING" id="313596.RB2501_10060"/>
<accession>A4CJY2</accession>
<organism evidence="2 3">
    <name type="scientific">Robiginitalea biformata (strain ATCC BAA-864 / DSM 15991 / KCTC 12146 / HTCC2501)</name>
    <dbReference type="NCBI Taxonomy" id="313596"/>
    <lineage>
        <taxon>Bacteria</taxon>
        <taxon>Pseudomonadati</taxon>
        <taxon>Bacteroidota</taxon>
        <taxon>Flavobacteriia</taxon>
        <taxon>Flavobacteriales</taxon>
        <taxon>Flavobacteriaceae</taxon>
        <taxon>Robiginitalea</taxon>
    </lineage>
</organism>
<dbReference type="Proteomes" id="UP000009049">
    <property type="component" value="Chromosome"/>
</dbReference>
<sequence>MRITAELRANGFRPSRSAAGHTSRQLRGAVASFLHYRRSIRMALFVHLMLVVLLLGSWLASPGWYTAALCLGCFTGFLCFLLMGRYHRSAYFQSLGQKRQIRDHWIGLLGLPLYFLLYFRFEKKMREELSRLFHELGLTSHLRVVH</sequence>
<feature type="transmembrane region" description="Helical" evidence="1">
    <location>
        <begin position="42"/>
        <end position="59"/>
    </location>
</feature>
<evidence type="ECO:0000256" key="1">
    <source>
        <dbReference type="SAM" id="Phobius"/>
    </source>
</evidence>
<reference evidence="2 3" key="1">
    <citation type="journal article" date="2009" name="J. Bacteriol.">
        <title>Complete genome sequence of Robiginitalea biformata HTCC2501.</title>
        <authorList>
            <person name="Oh H.M."/>
            <person name="Giovannoni S.J."/>
            <person name="Lee K."/>
            <person name="Ferriera S."/>
            <person name="Johnson J."/>
            <person name="Cho J.C."/>
        </authorList>
    </citation>
    <scope>NUCLEOTIDE SEQUENCE [LARGE SCALE GENOMIC DNA]</scope>
    <source>
        <strain evidence="3">ATCC BAA-864 / HTCC2501 / KCTC 12146</strain>
    </source>
</reference>
<evidence type="ECO:0000313" key="2">
    <source>
        <dbReference type="EMBL" id="EAR17240.1"/>
    </source>
</evidence>
<keyword evidence="1" id="KW-0812">Transmembrane</keyword>
<proteinExistence type="predicted"/>
<gene>
    <name evidence="2" type="ordered locus">RB2501_10060</name>
</gene>
<protein>
    <submittedName>
        <fullName evidence="2">Uncharacterized protein</fullName>
    </submittedName>
</protein>
<keyword evidence="3" id="KW-1185">Reference proteome</keyword>
<name>A4CJY2_ROBBH</name>
<dbReference type="KEGG" id="rbi:RB2501_10060"/>
<dbReference type="EMBL" id="CP001712">
    <property type="protein sequence ID" value="EAR17240.1"/>
    <property type="molecule type" value="Genomic_DNA"/>
</dbReference>
<keyword evidence="1" id="KW-0472">Membrane</keyword>
<feature type="transmembrane region" description="Helical" evidence="1">
    <location>
        <begin position="105"/>
        <end position="121"/>
    </location>
</feature>
<keyword evidence="1" id="KW-1133">Transmembrane helix</keyword>